<reference evidence="2" key="1">
    <citation type="submission" date="2021-01" db="EMBL/GenBank/DDBJ databases">
        <title>Whole genome shotgun sequence of Cellulomonas chitinilytica NBRC 110799.</title>
        <authorList>
            <person name="Komaki H."/>
            <person name="Tamura T."/>
        </authorList>
    </citation>
    <scope>NUCLEOTIDE SEQUENCE</scope>
    <source>
        <strain evidence="2">NBRC 110799</strain>
    </source>
</reference>
<dbReference type="AlphaFoldDB" id="A0A919P9Q1"/>
<evidence type="ECO:0000313" key="2">
    <source>
        <dbReference type="EMBL" id="GIG23459.1"/>
    </source>
</evidence>
<name>A0A919P9Q1_9CELL</name>
<dbReference type="Proteomes" id="UP000632740">
    <property type="component" value="Unassembled WGS sequence"/>
</dbReference>
<protein>
    <recommendedName>
        <fullName evidence="1">Antitoxin FitA-like ribbon-helix-helix domain-containing protein</fullName>
    </recommendedName>
</protein>
<evidence type="ECO:0000313" key="3">
    <source>
        <dbReference type="Proteomes" id="UP000632740"/>
    </source>
</evidence>
<comment type="caution">
    <text evidence="2">The sequence shown here is derived from an EMBL/GenBank/DDBJ whole genome shotgun (WGS) entry which is preliminary data.</text>
</comment>
<organism evidence="2 3">
    <name type="scientific">Cellulomonas chitinilytica</name>
    <dbReference type="NCBI Taxonomy" id="398759"/>
    <lineage>
        <taxon>Bacteria</taxon>
        <taxon>Bacillati</taxon>
        <taxon>Actinomycetota</taxon>
        <taxon>Actinomycetes</taxon>
        <taxon>Micrococcales</taxon>
        <taxon>Cellulomonadaceae</taxon>
        <taxon>Cellulomonas</taxon>
    </lineage>
</organism>
<dbReference type="Pfam" id="PF22513">
    <property type="entry name" value="FitA-like_RHH"/>
    <property type="match status" value="1"/>
</dbReference>
<feature type="domain" description="Antitoxin FitA-like ribbon-helix-helix" evidence="1">
    <location>
        <begin position="4"/>
        <end position="37"/>
    </location>
</feature>
<sequence length="77" mass="8547">MSVTITVRDVPDDVRDELAARAARSGRSLQEYLRAQLIDLSAYPTAADAVAAIRSRARAYPPFDLSRVLDDLDADRR</sequence>
<proteinExistence type="predicted"/>
<dbReference type="SUPFAM" id="SSF47598">
    <property type="entry name" value="Ribbon-helix-helix"/>
    <property type="match status" value="1"/>
</dbReference>
<keyword evidence="3" id="KW-1185">Reference proteome</keyword>
<evidence type="ECO:0000259" key="1">
    <source>
        <dbReference type="Pfam" id="PF22513"/>
    </source>
</evidence>
<accession>A0A919P9Q1</accession>
<dbReference type="InterPro" id="IPR053853">
    <property type="entry name" value="FitA-like_RHH"/>
</dbReference>
<gene>
    <name evidence="2" type="ORF">Cch01nite_41830</name>
</gene>
<dbReference type="InterPro" id="IPR010985">
    <property type="entry name" value="Ribbon_hlx_hlx"/>
</dbReference>
<dbReference type="EMBL" id="BONK01000019">
    <property type="protein sequence ID" value="GIG23459.1"/>
    <property type="molecule type" value="Genomic_DNA"/>
</dbReference>
<dbReference type="GO" id="GO:0006355">
    <property type="term" value="P:regulation of DNA-templated transcription"/>
    <property type="evidence" value="ECO:0007669"/>
    <property type="project" value="InterPro"/>
</dbReference>
<dbReference type="RefSeq" id="WP_203758458.1">
    <property type="nucleotide sequence ID" value="NZ_BONK01000019.1"/>
</dbReference>